<gene>
    <name evidence="1" type="ORF">B4U79_16224</name>
</gene>
<dbReference type="GO" id="GO:0008080">
    <property type="term" value="F:N-acetyltransferase activity"/>
    <property type="evidence" value="ECO:0007669"/>
    <property type="project" value="TreeGrafter"/>
</dbReference>
<evidence type="ECO:0000313" key="1">
    <source>
        <dbReference type="EMBL" id="RWS06339.1"/>
    </source>
</evidence>
<dbReference type="PANTHER" id="PTHR20905:SF1">
    <property type="entry name" value="AT07410P-RELATED"/>
    <property type="match status" value="1"/>
</dbReference>
<keyword evidence="2" id="KW-1185">Reference proteome</keyword>
<accession>A0A443QTJ7</accession>
<dbReference type="SUPFAM" id="SSF55729">
    <property type="entry name" value="Acyl-CoA N-acyltransferases (Nat)"/>
    <property type="match status" value="1"/>
</dbReference>
<dbReference type="Proteomes" id="UP000285301">
    <property type="component" value="Unassembled WGS sequence"/>
</dbReference>
<proteinExistence type="predicted"/>
<organism evidence="1 2">
    <name type="scientific">Dinothrombium tinctorium</name>
    <dbReference type="NCBI Taxonomy" id="1965070"/>
    <lineage>
        <taxon>Eukaryota</taxon>
        <taxon>Metazoa</taxon>
        <taxon>Ecdysozoa</taxon>
        <taxon>Arthropoda</taxon>
        <taxon>Chelicerata</taxon>
        <taxon>Arachnida</taxon>
        <taxon>Acari</taxon>
        <taxon>Acariformes</taxon>
        <taxon>Trombidiformes</taxon>
        <taxon>Prostigmata</taxon>
        <taxon>Anystina</taxon>
        <taxon>Parasitengona</taxon>
        <taxon>Trombidioidea</taxon>
        <taxon>Trombidiidae</taxon>
        <taxon>Dinothrombium</taxon>
    </lineage>
</organism>
<dbReference type="InterPro" id="IPR016181">
    <property type="entry name" value="Acyl_CoA_acyltransferase"/>
</dbReference>
<evidence type="ECO:0000313" key="2">
    <source>
        <dbReference type="Proteomes" id="UP000285301"/>
    </source>
</evidence>
<dbReference type="Gene3D" id="3.40.630.30">
    <property type="match status" value="1"/>
</dbReference>
<dbReference type="AlphaFoldDB" id="A0A443QTJ7"/>
<dbReference type="PANTHER" id="PTHR20905">
    <property type="entry name" value="N-ACETYLTRANSFERASE-RELATED"/>
    <property type="match status" value="1"/>
</dbReference>
<comment type="caution">
    <text evidence="1">The sequence shown here is derived from an EMBL/GenBank/DDBJ whole genome shotgun (WGS) entry which is preliminary data.</text>
</comment>
<dbReference type="EMBL" id="NCKU01004176">
    <property type="protein sequence ID" value="RWS06339.1"/>
    <property type="molecule type" value="Genomic_DNA"/>
</dbReference>
<sequence length="223" mass="25618">MSTEHFSIRFFTPEDVEEVARLFSDTFCGREPITKYLKTSRDSFYVNFTKPISLDCAKEQLSLVCEDQSLPKGERIIGFRLSETVNFNYDCEPEENCAIKALLNYMKAEWTKRHPEFDANEQKIMNFVALGVKDGFEGFGIASKLVKASLDNAKKSGYQMAVVIATAQGTQHIFSNKYKFKEVYALAYDEFEFKHQKPYYGLKLPPTAKIFELDLTSWNIGEN</sequence>
<dbReference type="OrthoDB" id="2115692at2759"/>
<name>A0A443QTJ7_9ACAR</name>
<dbReference type="STRING" id="1965070.A0A443QTJ7"/>
<protein>
    <recommendedName>
        <fullName evidence="3">N-acetyltransferase domain-containing protein</fullName>
    </recommendedName>
</protein>
<evidence type="ECO:0008006" key="3">
    <source>
        <dbReference type="Google" id="ProtNLM"/>
    </source>
</evidence>
<reference evidence="1 2" key="1">
    <citation type="journal article" date="2018" name="Gigascience">
        <title>Genomes of trombidid mites reveal novel predicted allergens and laterally-transferred genes associated with secondary metabolism.</title>
        <authorList>
            <person name="Dong X."/>
            <person name="Chaisiri K."/>
            <person name="Xia D."/>
            <person name="Armstrong S.D."/>
            <person name="Fang Y."/>
            <person name="Donnelly M.J."/>
            <person name="Kadowaki T."/>
            <person name="McGarry J.W."/>
            <person name="Darby A.C."/>
            <person name="Makepeace B.L."/>
        </authorList>
    </citation>
    <scope>NUCLEOTIDE SEQUENCE [LARGE SCALE GENOMIC DNA]</scope>
    <source>
        <strain evidence="1">UoL-WK</strain>
    </source>
</reference>